<keyword evidence="3" id="KW-1185">Reference proteome</keyword>
<evidence type="ECO:0000313" key="3">
    <source>
        <dbReference type="Proteomes" id="UP001357485"/>
    </source>
</evidence>
<accession>A0ABR0LUA0</accession>
<protein>
    <submittedName>
        <fullName evidence="2">E3 ubiquitin-protein ligase rad18</fullName>
        <ecNumber evidence="2">2.3.2.27</ecNumber>
    </submittedName>
</protein>
<evidence type="ECO:0000313" key="2">
    <source>
        <dbReference type="EMBL" id="KAK5241812.1"/>
    </source>
</evidence>
<feature type="region of interest" description="Disordered" evidence="1">
    <location>
        <begin position="1"/>
        <end position="197"/>
    </location>
</feature>
<comment type="caution">
    <text evidence="2">The sequence shown here is derived from an EMBL/GenBank/DDBJ whole genome shotgun (WGS) entry which is preliminary data.</text>
</comment>
<feature type="compositionally biased region" description="Polar residues" evidence="1">
    <location>
        <begin position="146"/>
        <end position="156"/>
    </location>
</feature>
<dbReference type="EC" id="2.3.2.27" evidence="2"/>
<feature type="compositionally biased region" description="Basic and acidic residues" evidence="1">
    <location>
        <begin position="67"/>
        <end position="77"/>
    </location>
</feature>
<proteinExistence type="predicted"/>
<feature type="non-terminal residue" evidence="2">
    <location>
        <position position="197"/>
    </location>
</feature>
<feature type="compositionally biased region" description="Low complexity" evidence="1">
    <location>
        <begin position="157"/>
        <end position="172"/>
    </location>
</feature>
<reference evidence="2 3" key="1">
    <citation type="submission" date="2023-08" db="EMBL/GenBank/DDBJ databases">
        <title>Black Yeasts Isolated from many extreme environments.</title>
        <authorList>
            <person name="Coleine C."/>
            <person name="Stajich J.E."/>
            <person name="Selbmann L."/>
        </authorList>
    </citation>
    <scope>NUCLEOTIDE SEQUENCE [LARGE SCALE GENOMIC DNA]</scope>
    <source>
        <strain evidence="2 3">CCFEE 536</strain>
    </source>
</reference>
<name>A0ABR0LUA0_9PEZI</name>
<organism evidence="2 3">
    <name type="scientific">Cryomyces antarcticus</name>
    <dbReference type="NCBI Taxonomy" id="329879"/>
    <lineage>
        <taxon>Eukaryota</taxon>
        <taxon>Fungi</taxon>
        <taxon>Dikarya</taxon>
        <taxon>Ascomycota</taxon>
        <taxon>Pezizomycotina</taxon>
        <taxon>Dothideomycetes</taxon>
        <taxon>Dothideomycetes incertae sedis</taxon>
        <taxon>Cryomyces</taxon>
    </lineage>
</organism>
<feature type="compositionally biased region" description="Basic and acidic residues" evidence="1">
    <location>
        <begin position="173"/>
        <end position="186"/>
    </location>
</feature>
<dbReference type="GO" id="GO:0061630">
    <property type="term" value="F:ubiquitin protein ligase activity"/>
    <property type="evidence" value="ECO:0007669"/>
    <property type="project" value="UniProtKB-EC"/>
</dbReference>
<feature type="compositionally biased region" description="Polar residues" evidence="1">
    <location>
        <begin position="47"/>
        <end position="57"/>
    </location>
</feature>
<dbReference type="EMBL" id="JAVRRA010010469">
    <property type="protein sequence ID" value="KAK5241812.1"/>
    <property type="molecule type" value="Genomic_DNA"/>
</dbReference>
<evidence type="ECO:0000256" key="1">
    <source>
        <dbReference type="SAM" id="MobiDB-lite"/>
    </source>
</evidence>
<dbReference type="Proteomes" id="UP001357485">
    <property type="component" value="Unassembled WGS sequence"/>
</dbReference>
<feature type="compositionally biased region" description="Basic and acidic residues" evidence="1">
    <location>
        <begin position="114"/>
        <end position="127"/>
    </location>
</feature>
<keyword evidence="2" id="KW-0808">Transferase</keyword>
<sequence length="197" mass="21557">MRKDFDGQGWAESNRDEFQNLIASARRKKSTPVVTEEKKEESGQGPPATTSSQTTGERVSYQGDSEAISKIREKVEAANEGYEAEPVSMTDFKTPHVDGPSAAQPNGTTYRPYRGNEETLAKIRNDARPAQPAARETRSSSKSSSPGYSLQPQANNQRPSSSQPTQTTASHPSHPDTDAHPHHYEDNESALSSIRSK</sequence>
<gene>
    <name evidence="2" type="primary">RAD18</name>
    <name evidence="2" type="ORF">LTR16_009011</name>
</gene>
<keyword evidence="2" id="KW-0012">Acyltransferase</keyword>